<dbReference type="Proteomes" id="UP000635853">
    <property type="component" value="Unassembled WGS sequence"/>
</dbReference>
<keyword evidence="2" id="KW-0132">Cell division</keyword>
<proteinExistence type="predicted"/>
<gene>
    <name evidence="2" type="ORF">JMJ92_20905</name>
</gene>
<evidence type="ECO:0000256" key="1">
    <source>
        <dbReference type="SAM" id="MobiDB-lite"/>
    </source>
</evidence>
<evidence type="ECO:0000313" key="3">
    <source>
        <dbReference type="Proteomes" id="UP000635853"/>
    </source>
</evidence>
<dbReference type="GO" id="GO:0051301">
    <property type="term" value="P:cell division"/>
    <property type="evidence" value="ECO:0007669"/>
    <property type="project" value="UniProtKB-KW"/>
</dbReference>
<feature type="non-terminal residue" evidence="2">
    <location>
        <position position="1"/>
    </location>
</feature>
<comment type="caution">
    <text evidence="2">The sequence shown here is derived from an EMBL/GenBank/DDBJ whole genome shotgun (WGS) entry which is preliminary data.</text>
</comment>
<name>A0ABS1RLK8_9RHOB</name>
<dbReference type="EMBL" id="JAESIL010000170">
    <property type="protein sequence ID" value="MBL3580571.1"/>
    <property type="molecule type" value="Genomic_DNA"/>
</dbReference>
<keyword evidence="2" id="KW-0131">Cell cycle</keyword>
<evidence type="ECO:0000313" key="2">
    <source>
        <dbReference type="EMBL" id="MBL3580571.1"/>
    </source>
</evidence>
<sequence length="189" mass="20334">ISAHVQAPAPAQRPAAAAVAREPLVQEPVEEPSLFSGFDPANAGSSVEDLVETARGGADLPPPAYQPAEEPEAESFVAPRPRSPGEPTPETLARLRAAVAKTPARQPVQATMTAGQPDDPRGDKGRFGIGSLINRMSGHVPEQPERSPHTYRQQPPLYSRGPAAYQEEEDLDPDQERIEIPAFLRRQAN</sequence>
<feature type="compositionally biased region" description="Low complexity" evidence="1">
    <location>
        <begin position="1"/>
        <end position="21"/>
    </location>
</feature>
<organism evidence="2 3">
    <name type="scientific">Rhodovulum visakhapatnamense</name>
    <dbReference type="NCBI Taxonomy" id="364297"/>
    <lineage>
        <taxon>Bacteria</taxon>
        <taxon>Pseudomonadati</taxon>
        <taxon>Pseudomonadota</taxon>
        <taxon>Alphaproteobacteria</taxon>
        <taxon>Rhodobacterales</taxon>
        <taxon>Paracoccaceae</taxon>
        <taxon>Rhodovulum</taxon>
    </lineage>
</organism>
<feature type="region of interest" description="Disordered" evidence="1">
    <location>
        <begin position="1"/>
        <end position="189"/>
    </location>
</feature>
<keyword evidence="3" id="KW-1185">Reference proteome</keyword>
<reference evidence="3" key="1">
    <citation type="submission" date="2021-01" db="EMBL/GenBank/DDBJ databases">
        <title>Draft genomes of Rhodovulum sulfidophilum.</title>
        <authorList>
            <person name="Guzman M.S."/>
        </authorList>
    </citation>
    <scope>NUCLEOTIDE SEQUENCE [LARGE SCALE GENOMIC DNA]</scope>
    <source>
        <strain evidence="3">AB19</strain>
    </source>
</reference>
<accession>A0ABS1RLK8</accession>
<protein>
    <submittedName>
        <fullName evidence="2">Cell division protein FtsZ</fullName>
    </submittedName>
</protein>